<dbReference type="AlphaFoldDB" id="Q2LTI1"/>
<evidence type="ECO:0000313" key="4">
    <source>
        <dbReference type="Proteomes" id="UP000001933"/>
    </source>
</evidence>
<accession>Q2LTI1</accession>
<evidence type="ECO:0000256" key="2">
    <source>
        <dbReference type="SAM" id="SignalP"/>
    </source>
</evidence>
<keyword evidence="1 2" id="KW-0732">Signal</keyword>
<dbReference type="InParanoid" id="Q2LTI1"/>
<dbReference type="InterPro" id="IPR053713">
    <property type="entry name" value="Bact_OM_Channel_sf"/>
</dbReference>
<dbReference type="eggNOG" id="COG4313">
    <property type="taxonomic scope" value="Bacteria"/>
</dbReference>
<evidence type="ECO:0000313" key="3">
    <source>
        <dbReference type="EMBL" id="ABC77388.1"/>
    </source>
</evidence>
<evidence type="ECO:0000256" key="1">
    <source>
        <dbReference type="ARBA" id="ARBA00022729"/>
    </source>
</evidence>
<proteinExistence type="predicted"/>
<name>Q2LTI1_SYNAS</name>
<keyword evidence="4" id="KW-1185">Reference proteome</keyword>
<feature type="chain" id="PRO_5004212450" evidence="2">
    <location>
        <begin position="34"/>
        <end position="307"/>
    </location>
</feature>
<dbReference type="EMBL" id="CP000252">
    <property type="protein sequence ID" value="ABC77388.1"/>
    <property type="molecule type" value="Genomic_DNA"/>
</dbReference>
<dbReference type="KEGG" id="sat:SYN_00385"/>
<dbReference type="Pfam" id="PF13557">
    <property type="entry name" value="Phenol_MetA_deg"/>
    <property type="match status" value="1"/>
</dbReference>
<dbReference type="RefSeq" id="WP_011417410.1">
    <property type="nucleotide sequence ID" value="NC_007759.1"/>
</dbReference>
<dbReference type="Proteomes" id="UP000001933">
    <property type="component" value="Chromosome"/>
</dbReference>
<dbReference type="InterPro" id="IPR025737">
    <property type="entry name" value="FApF"/>
</dbReference>
<gene>
    <name evidence="3" type="ORF">SYN_00385</name>
</gene>
<feature type="signal peptide" evidence="2">
    <location>
        <begin position="1"/>
        <end position="33"/>
    </location>
</feature>
<reference evidence="3 4" key="1">
    <citation type="journal article" date="2007" name="Proc. Natl. Acad. Sci. U.S.A.">
        <title>The genome of Syntrophus aciditrophicus: life at the thermodynamic limit of microbial growth.</title>
        <authorList>
            <person name="McInerney M.J."/>
            <person name="Rohlin L."/>
            <person name="Mouttaki H."/>
            <person name="Kim U."/>
            <person name="Krupp R.S."/>
            <person name="Rios-Hernandez L."/>
            <person name="Sieber J."/>
            <person name="Struchtemeyer C.G."/>
            <person name="Bhattacharyya A."/>
            <person name="Campbell J.W."/>
            <person name="Gunsalus R.P."/>
        </authorList>
    </citation>
    <scope>NUCLEOTIDE SEQUENCE [LARGE SCALE GENOMIC DNA]</scope>
    <source>
        <strain evidence="3 4">SB</strain>
    </source>
</reference>
<sequence length="307" mass="34241">MKKKWPVFSKLFIMVVAATVLLSPGALPGTASATEGGGGAYPNGAEDFMTGALPPPGTYFKNYLTYYTASDFKDGNGNDLIPDFDLKVTADVLRFIHVTNCKILGANWAVHAFIPLTYQDVKSGGDSDDRFGLGDIIVNPIILGWHTKNFHVTAGLDIYIPVGTYDEDRLANLGRNYWTFEPVLAMTYLNDSGFEVSAKLMYDFNTENDDTNYESGQEFHTDLTIGYHINKSWAVGIGGYYYDQTTDDEQDGVKVGSDGFEGRVFSIGPVAQYSYRNMSFTLKWQSEFEARNKPEGDKFWFNLVYAF</sequence>
<dbReference type="STRING" id="56780.SYN_00385"/>
<dbReference type="Gene3D" id="2.40.160.40">
    <property type="entry name" value="monomeric porin ompg"/>
    <property type="match status" value="1"/>
</dbReference>
<protein>
    <submittedName>
        <fullName evidence="3">Hypothetical exported protein</fullName>
    </submittedName>
</protein>
<organism evidence="3 4">
    <name type="scientific">Syntrophus aciditrophicus (strain SB)</name>
    <dbReference type="NCBI Taxonomy" id="56780"/>
    <lineage>
        <taxon>Bacteria</taxon>
        <taxon>Pseudomonadati</taxon>
        <taxon>Thermodesulfobacteriota</taxon>
        <taxon>Syntrophia</taxon>
        <taxon>Syntrophales</taxon>
        <taxon>Syntrophaceae</taxon>
        <taxon>Syntrophus</taxon>
    </lineage>
</organism>
<dbReference type="HOGENOM" id="CLU_066206_2_0_7"/>